<reference evidence="1 2" key="1">
    <citation type="submission" date="2017-08" db="EMBL/GenBank/DDBJ databases">
        <title>Identification and genetic characteristics of simultaneous BTEX- and naphthalene-degrading Paraburkholderia sp. BN5 isolated from petroleum-contaminated soil.</title>
        <authorList>
            <person name="Lee Y."/>
            <person name="Jeon C.O."/>
        </authorList>
    </citation>
    <scope>NUCLEOTIDE SEQUENCE [LARGE SCALE GENOMIC DNA]</scope>
    <source>
        <strain evidence="1 2">BN5</strain>
        <plasmid evidence="1 2">pBN2</plasmid>
    </source>
</reference>
<keyword evidence="2" id="KW-1185">Reference proteome</keyword>
<geneLocation type="plasmid" evidence="1 2">
    <name>pBN2</name>
</geneLocation>
<evidence type="ECO:0000313" key="2">
    <source>
        <dbReference type="Proteomes" id="UP000215158"/>
    </source>
</evidence>
<keyword evidence="1" id="KW-0614">Plasmid</keyword>
<proteinExistence type="predicted"/>
<gene>
    <name evidence="1" type="ORF">CJU94_37505</name>
</gene>
<dbReference type="Proteomes" id="UP000215158">
    <property type="component" value="Plasmid pBN2"/>
</dbReference>
<dbReference type="KEGG" id="parb:CJU94_37505"/>
<protein>
    <submittedName>
        <fullName evidence="1">Uncharacterized protein</fullName>
    </submittedName>
</protein>
<dbReference type="AlphaFoldDB" id="A0A248VZQ1"/>
<sequence>MVVAVIGLSMVCLLLSLAVWRLFQIVESDMRHFDDPARLPSVLGAMARRVKQGGEWSQLELMRHYLRLALPDVDRMRHDVGDHKMRESKRAAQAH</sequence>
<dbReference type="RefSeq" id="WP_095423633.1">
    <property type="nucleotide sequence ID" value="NZ_CP022992.1"/>
</dbReference>
<dbReference type="EMBL" id="CP022992">
    <property type="protein sequence ID" value="ASW03870.1"/>
    <property type="molecule type" value="Genomic_DNA"/>
</dbReference>
<name>A0A248VZQ1_9BURK</name>
<evidence type="ECO:0000313" key="1">
    <source>
        <dbReference type="EMBL" id="ASW03870.1"/>
    </source>
</evidence>
<organism evidence="1 2">
    <name type="scientific">Paraburkholderia aromaticivorans</name>
    <dbReference type="NCBI Taxonomy" id="2026199"/>
    <lineage>
        <taxon>Bacteria</taxon>
        <taxon>Pseudomonadati</taxon>
        <taxon>Pseudomonadota</taxon>
        <taxon>Betaproteobacteria</taxon>
        <taxon>Burkholderiales</taxon>
        <taxon>Burkholderiaceae</taxon>
        <taxon>Paraburkholderia</taxon>
    </lineage>
</organism>
<accession>A0A248VZQ1</accession>